<protein>
    <submittedName>
        <fullName evidence="3">Uncharacterized protein</fullName>
    </submittedName>
</protein>
<dbReference type="AlphaFoldDB" id="V5GXX0"/>
<dbReference type="SUPFAM" id="SSF58113">
    <property type="entry name" value="Apolipoprotein A-I"/>
    <property type="match status" value="1"/>
</dbReference>
<accession>V5GXX0</accession>
<dbReference type="OrthoDB" id="6737816at2759"/>
<proteinExistence type="predicted"/>
<feature type="coiled-coil region" evidence="1">
    <location>
        <begin position="28"/>
        <end position="103"/>
    </location>
</feature>
<feature type="chain" id="PRO_5004734606" evidence="2">
    <location>
        <begin position="23"/>
        <end position="243"/>
    </location>
</feature>
<name>V5GXX0_ANOGL</name>
<organism evidence="3">
    <name type="scientific">Anoplophora glabripennis</name>
    <name type="common">Asian longhorn beetle</name>
    <name type="synonym">Anoplophora nobilis</name>
    <dbReference type="NCBI Taxonomy" id="217634"/>
    <lineage>
        <taxon>Eukaryota</taxon>
        <taxon>Metazoa</taxon>
        <taxon>Ecdysozoa</taxon>
        <taxon>Arthropoda</taxon>
        <taxon>Hexapoda</taxon>
        <taxon>Insecta</taxon>
        <taxon>Pterygota</taxon>
        <taxon>Neoptera</taxon>
        <taxon>Endopterygota</taxon>
        <taxon>Coleoptera</taxon>
        <taxon>Polyphaga</taxon>
        <taxon>Cucujiformia</taxon>
        <taxon>Chrysomeloidea</taxon>
        <taxon>Cerambycidae</taxon>
        <taxon>Lamiinae</taxon>
        <taxon>Lamiini</taxon>
        <taxon>Anoplophora</taxon>
    </lineage>
</organism>
<dbReference type="RefSeq" id="XP_018579270.1">
    <property type="nucleotide sequence ID" value="XM_018723754.1"/>
</dbReference>
<keyword evidence="2" id="KW-0732">Signal</keyword>
<dbReference type="KEGG" id="agb:108917248"/>
<dbReference type="GeneID" id="108917248"/>
<reference evidence="3" key="1">
    <citation type="submission" date="2013-07" db="EMBL/GenBank/DDBJ databases">
        <title>Midgut Transcriptome Profiling of Anoplphora glabripennis, a Lignocellulose Degrading, Wood-Boring Cerambycid.</title>
        <authorList>
            <person name="Scully E.D."/>
            <person name="Hoover K."/>
            <person name="Carlson J.E."/>
            <person name="Tien M."/>
            <person name="Geib S.M."/>
        </authorList>
    </citation>
    <scope>NUCLEOTIDE SEQUENCE</scope>
</reference>
<evidence type="ECO:0000256" key="2">
    <source>
        <dbReference type="SAM" id="SignalP"/>
    </source>
</evidence>
<dbReference type="EMBL" id="GALX01001809">
    <property type="protein sequence ID" value="JAB66657.1"/>
    <property type="molecule type" value="Transcribed_RNA"/>
</dbReference>
<feature type="signal peptide" evidence="2">
    <location>
        <begin position="1"/>
        <end position="22"/>
    </location>
</feature>
<evidence type="ECO:0000313" key="3">
    <source>
        <dbReference type="EMBL" id="JAB66657.1"/>
    </source>
</evidence>
<keyword evidence="1" id="KW-0175">Coiled coil</keyword>
<evidence type="ECO:0000256" key="1">
    <source>
        <dbReference type="SAM" id="Coils"/>
    </source>
</evidence>
<sequence>MVCKLAVVLFVAIFAVFVQTHAVDNDDVPQVRNDAEKLLEKLEAAVDEALVQAQQALDDARNKVDQTAAAIEASAESEMKSTEDKFREELDKLKEKAANAGVNIDDCLAGNEDKLVNLPNVFTEDMVHCVSDRIDQGISYAQDALDAVKKVVEEVENIKQEIKDCGHGLKAVKCLAKLALQIEKDITSLPTKIEADVAATVALIAQLEDKVKECASTKVDECESEGEKTLAIIAACVASKIIT</sequence>